<accession>A0A0K2UMR8</accession>
<feature type="chain" id="PRO_5035992673" evidence="2">
    <location>
        <begin position="22"/>
        <end position="682"/>
    </location>
</feature>
<dbReference type="AlphaFoldDB" id="A0A0K2UMR8"/>
<evidence type="ECO:0000313" key="3">
    <source>
        <dbReference type="EMBL" id="CAF3041295.1"/>
    </source>
</evidence>
<dbReference type="Pfam" id="PF24664">
    <property type="entry name" value="Monjiviricetes_fusion"/>
    <property type="match status" value="1"/>
</dbReference>
<evidence type="ECO:0000256" key="2">
    <source>
        <dbReference type="SAM" id="SignalP"/>
    </source>
</evidence>
<evidence type="ECO:0000256" key="1">
    <source>
        <dbReference type="SAM" id="Phobius"/>
    </source>
</evidence>
<dbReference type="EMBL" id="HG994588">
    <property type="protein sequence ID" value="CAF3041295.1"/>
    <property type="molecule type" value="Genomic_DNA"/>
</dbReference>
<keyword evidence="2" id="KW-0732">Signal</keyword>
<organism evidence="4">
    <name type="scientific">Lepeophtheirus salmonis</name>
    <name type="common">Salmon louse</name>
    <name type="synonym">Caligus salmonis</name>
    <dbReference type="NCBI Taxonomy" id="72036"/>
    <lineage>
        <taxon>Eukaryota</taxon>
        <taxon>Metazoa</taxon>
        <taxon>Ecdysozoa</taxon>
        <taxon>Arthropoda</taxon>
        <taxon>Crustacea</taxon>
        <taxon>Multicrustacea</taxon>
        <taxon>Hexanauplia</taxon>
        <taxon>Copepoda</taxon>
        <taxon>Siphonostomatoida</taxon>
        <taxon>Caligidae</taxon>
        <taxon>Lepeophtheirus</taxon>
    </lineage>
</organism>
<gene>
    <name evidence="3" type="ORF">LSAA_14987</name>
</gene>
<feature type="signal peptide" evidence="2">
    <location>
        <begin position="1"/>
        <end position="21"/>
    </location>
</feature>
<name>A0A0K2UMR8_LEPSM</name>
<reference evidence="3" key="2">
    <citation type="submission" date="2021-02" db="EMBL/GenBank/DDBJ databases">
        <authorList>
            <person name="Bekaert M."/>
        </authorList>
    </citation>
    <scope>NUCLEOTIDE SEQUENCE</scope>
    <source>
        <strain evidence="3">IoA-00</strain>
    </source>
</reference>
<evidence type="ECO:0000313" key="4">
    <source>
        <dbReference type="EMBL" id="CDW39548.1"/>
    </source>
</evidence>
<feature type="transmembrane region" description="Helical" evidence="1">
    <location>
        <begin position="608"/>
        <end position="630"/>
    </location>
</feature>
<evidence type="ECO:0000313" key="5">
    <source>
        <dbReference type="Proteomes" id="UP000675881"/>
    </source>
</evidence>
<keyword evidence="1" id="KW-1133">Transmembrane helix</keyword>
<keyword evidence="5" id="KW-1185">Reference proteome</keyword>
<protein>
    <submittedName>
        <fullName evidence="3">(salmon louse) hypothetical protein</fullName>
    </submittedName>
    <submittedName>
        <fullName evidence="4">Putative LOC100572042 [Acyrthosiphon pisum]</fullName>
    </submittedName>
</protein>
<dbReference type="Proteomes" id="UP000675881">
    <property type="component" value="Chromosome 9"/>
</dbReference>
<sequence length="682" mass="77431">MPWILMLSLIIHLYGAQKGEAILAYDCSQTYPPGTYYYSMEQTDNCKKRAPGKLSSKDVHGLLLELIKKTTHNVQKCTVLSISRRLNCENNTSITPLEWETQEHISGSQCLQLVETGVVVYEGHTIHLKETPQVILRSSKQLLKDGGCNKSVMEKTFNISVLTTQINILRDNNGNVEEIMDLNGEVYTAFYDNYAVSNAGGVILLPKHTRSEGAVERLYEGPAVVVKYFDDVEILYIPDTNSAMEIYSNELNLLGYPVKKTSNPYIYWFPGENFPISLGGPVNSANLNYVITGLTSYQIKNDIQHEAALLYTYKGLCRLEQKMRDLAYKFQSLSNENFALLLLGSRGYSAQVSGDTISVYPCRATEFKFKPRSTCFDKVPIQINGSKVPAYLNSETHTIHWEASSMDCNDPELPVIRLGKDFIKFSPDRTIVSGKALPSLIEIPILQTSFSHRKHEAQLMDVVDRRATHQGILLKPLSSWTEMPVLDSKFSSRKLNDHAIISPKLDRPTYSDKKKETQLMVGVDRRTMLQKISLRHLLWIEPPVLSSKFYGRRIYDSLIHSQLNKRPFSSNEYIPQPRFPTRIEEVHPTIESFSLVKRTTHQITSDNLQYILTTTVTFIWLITLSIAVLYKIGFRPFHNCVRSCCSKNRKDLKDVEAYPKSEPVGLSSIAPTSQENHYSIVL</sequence>
<keyword evidence="1" id="KW-0472">Membrane</keyword>
<proteinExistence type="predicted"/>
<dbReference type="EMBL" id="HACA01022187">
    <property type="protein sequence ID" value="CDW39548.1"/>
    <property type="molecule type" value="Transcribed_RNA"/>
</dbReference>
<reference evidence="4" key="1">
    <citation type="submission" date="2014-05" db="EMBL/GenBank/DDBJ databases">
        <authorList>
            <person name="Chronopoulou M."/>
        </authorList>
    </citation>
    <scope>NUCLEOTIDE SEQUENCE</scope>
    <source>
        <tissue evidence="4">Whole organism</tissue>
    </source>
</reference>
<keyword evidence="1" id="KW-0812">Transmembrane</keyword>